<evidence type="ECO:0000256" key="3">
    <source>
        <dbReference type="ARBA" id="ARBA00005933"/>
    </source>
</evidence>
<keyword evidence="14" id="KW-0604">Photosystem II</keyword>
<evidence type="ECO:0000256" key="16">
    <source>
        <dbReference type="SAM" id="SignalP"/>
    </source>
</evidence>
<dbReference type="Proteomes" id="UP001165160">
    <property type="component" value="Unassembled WGS sequence"/>
</dbReference>
<dbReference type="GO" id="GO:0009523">
    <property type="term" value="C:photosystem II"/>
    <property type="evidence" value="ECO:0007669"/>
    <property type="project" value="UniProtKB-KW"/>
</dbReference>
<proteinExistence type="inferred from homology"/>
<dbReference type="Gene3D" id="1.10.3460.10">
    <property type="entry name" value="Chlorophyll a/b binding protein domain"/>
    <property type="match status" value="1"/>
</dbReference>
<comment type="caution">
    <text evidence="17">The sequence shown here is derived from an EMBL/GenBank/DDBJ whole genome shotgun (WGS) entry which is preliminary data.</text>
</comment>
<organism evidence="17 18">
    <name type="scientific">Triparma verrucosa</name>
    <dbReference type="NCBI Taxonomy" id="1606542"/>
    <lineage>
        <taxon>Eukaryota</taxon>
        <taxon>Sar</taxon>
        <taxon>Stramenopiles</taxon>
        <taxon>Ochrophyta</taxon>
        <taxon>Bolidophyceae</taxon>
        <taxon>Parmales</taxon>
        <taxon>Triparmaceae</taxon>
        <taxon>Triparma</taxon>
    </lineage>
</organism>
<keyword evidence="10" id="KW-0157">Chromophore</keyword>
<keyword evidence="16" id="KW-0732">Signal</keyword>
<keyword evidence="6" id="KW-0602">Photosynthesis</keyword>
<dbReference type="GO" id="GO:0016168">
    <property type="term" value="F:chlorophyll binding"/>
    <property type="evidence" value="ECO:0007669"/>
    <property type="project" value="UniProtKB-KW"/>
</dbReference>
<dbReference type="GO" id="GO:0009535">
    <property type="term" value="C:chloroplast thylakoid membrane"/>
    <property type="evidence" value="ECO:0007669"/>
    <property type="project" value="UniProtKB-SubCell"/>
</dbReference>
<feature type="binding site" evidence="15">
    <location>
        <position position="181"/>
    </location>
    <ligand>
        <name>chlorophyll a</name>
        <dbReference type="ChEBI" id="CHEBI:58416"/>
        <label>1</label>
    </ligand>
</feature>
<keyword evidence="4 15" id="KW-0148">Chlorophyll</keyword>
<feature type="binding site" evidence="15">
    <location>
        <position position="178"/>
    </location>
    <ligand>
        <name>chlorophyll a</name>
        <dbReference type="ChEBI" id="CHEBI:58416"/>
        <label>1</label>
    </ligand>
</feature>
<keyword evidence="11" id="KW-0793">Thylakoid</keyword>
<evidence type="ECO:0000256" key="1">
    <source>
        <dbReference type="ARBA" id="ARBA00004022"/>
    </source>
</evidence>
<name>A0A9W7ELW3_9STRA</name>
<evidence type="ECO:0000256" key="11">
    <source>
        <dbReference type="ARBA" id="ARBA00023078"/>
    </source>
</evidence>
<feature type="binding site" evidence="15">
    <location>
        <position position="52"/>
    </location>
    <ligand>
        <name>chlorophyll a</name>
        <dbReference type="ChEBI" id="CHEBI:58416"/>
        <label>1</label>
    </ligand>
</feature>
<keyword evidence="12" id="KW-0472">Membrane</keyword>
<feature type="binding site" evidence="15">
    <location>
        <position position="183"/>
    </location>
    <ligand>
        <name>chlorophyll a</name>
        <dbReference type="ChEBI" id="CHEBI:58416"/>
        <label>1</label>
    </ligand>
</feature>
<dbReference type="InterPro" id="IPR001344">
    <property type="entry name" value="Chloro_AB-bd_pln"/>
</dbReference>
<sequence>MKLSILTTATLAATASAFTSITPLTQMNQQHTTLSASSFSNEIGSQPPLGFWDPLGLLDDADQERFDRLRYVEIKHGRIAMLACAGHITVASGYHLSGAIDKAGTSFESIPNGWAALSAIPQSGLLQILAFVGFLELFVMKDIEGTGNAFVGDFRNGFIDFGWDNLSPEEQAKKRGIELNNGRAAQMGILALMVHEQLNGEPYVINTLLGYGGSP</sequence>
<comment type="function">
    <text evidence="1">The light-harvesting complex (LHC) functions as a light receptor, it captures and delivers excitation energy to photosystems with which it is closely associated. Energy is transferred from the carotenoid and chlorophyll C (or B) to chlorophyll A and the photosynthetic reaction centers where it is used to synthesize ATP and reducing power.</text>
</comment>
<keyword evidence="9" id="KW-0809">Transit peptide</keyword>
<dbReference type="FunFam" id="1.10.3460.10:FF:000011">
    <property type="entry name" value="Fucoxanthin chlorophyll a/c protein 8"/>
    <property type="match status" value="1"/>
</dbReference>
<feature type="signal peptide" evidence="16">
    <location>
        <begin position="1"/>
        <end position="17"/>
    </location>
</feature>
<keyword evidence="7" id="KW-0934">Plastid</keyword>
<feature type="binding site" evidence="15">
    <location>
        <position position="73"/>
    </location>
    <ligand>
        <name>chlorophyll a</name>
        <dbReference type="ChEBI" id="CHEBI:58416"/>
        <label>1</label>
    </ligand>
</feature>
<dbReference type="InterPro" id="IPR022796">
    <property type="entry name" value="Chloroa_b-bind"/>
</dbReference>
<keyword evidence="18" id="KW-1185">Reference proteome</keyword>
<evidence type="ECO:0000256" key="15">
    <source>
        <dbReference type="PIRSR" id="PIRSR601344-1"/>
    </source>
</evidence>
<dbReference type="EMBL" id="BRXX01000025">
    <property type="protein sequence ID" value="GMH83372.1"/>
    <property type="molecule type" value="Genomic_DNA"/>
</dbReference>
<reference evidence="18" key="1">
    <citation type="journal article" date="2023" name="Commun. Biol.">
        <title>Genome analysis of Parmales, the sister group of diatoms, reveals the evolutionary specialization of diatoms from phago-mixotrophs to photoautotrophs.</title>
        <authorList>
            <person name="Ban H."/>
            <person name="Sato S."/>
            <person name="Yoshikawa S."/>
            <person name="Yamada K."/>
            <person name="Nakamura Y."/>
            <person name="Ichinomiya M."/>
            <person name="Sato N."/>
            <person name="Blanc-Mathieu R."/>
            <person name="Endo H."/>
            <person name="Kuwata A."/>
            <person name="Ogata H."/>
        </authorList>
    </citation>
    <scope>NUCLEOTIDE SEQUENCE [LARGE SCALE GENOMIC DNA]</scope>
    <source>
        <strain evidence="18">NIES 3699</strain>
    </source>
</reference>
<evidence type="ECO:0000256" key="5">
    <source>
        <dbReference type="ARBA" id="ARBA00022528"/>
    </source>
</evidence>
<feature type="binding site" description="axial binding residue" evidence="15">
    <location>
        <position position="78"/>
    </location>
    <ligand>
        <name>chlorophyll b</name>
        <dbReference type="ChEBI" id="CHEBI:61721"/>
        <label>1</label>
    </ligand>
    <ligandPart>
        <name>Mg</name>
        <dbReference type="ChEBI" id="CHEBI:25107"/>
    </ligandPart>
</feature>
<keyword evidence="8" id="KW-0812">Transmembrane</keyword>
<evidence type="ECO:0000256" key="4">
    <source>
        <dbReference type="ARBA" id="ARBA00022494"/>
    </source>
</evidence>
<evidence type="ECO:0000256" key="9">
    <source>
        <dbReference type="ARBA" id="ARBA00022946"/>
    </source>
</evidence>
<evidence type="ECO:0000256" key="13">
    <source>
        <dbReference type="ARBA" id="ARBA00023243"/>
    </source>
</evidence>
<evidence type="ECO:0000313" key="17">
    <source>
        <dbReference type="EMBL" id="GMH83372.1"/>
    </source>
</evidence>
<evidence type="ECO:0000256" key="10">
    <source>
        <dbReference type="ARBA" id="ARBA00022991"/>
    </source>
</evidence>
<keyword evidence="5" id="KW-0150">Chloroplast</keyword>
<dbReference type="GO" id="GO:0009765">
    <property type="term" value="P:photosynthesis, light harvesting"/>
    <property type="evidence" value="ECO:0007669"/>
    <property type="project" value="InterPro"/>
</dbReference>
<evidence type="ECO:0000256" key="6">
    <source>
        <dbReference type="ARBA" id="ARBA00022531"/>
    </source>
</evidence>
<evidence type="ECO:0000256" key="14">
    <source>
        <dbReference type="ARBA" id="ARBA00023276"/>
    </source>
</evidence>
<feature type="chain" id="PRO_5040937862" evidence="16">
    <location>
        <begin position="18"/>
        <end position="215"/>
    </location>
</feature>
<evidence type="ECO:0000256" key="12">
    <source>
        <dbReference type="ARBA" id="ARBA00023136"/>
    </source>
</evidence>
<dbReference type="Pfam" id="PF00504">
    <property type="entry name" value="Chloroa_b-bind"/>
    <property type="match status" value="1"/>
</dbReference>
<protein>
    <submittedName>
        <fullName evidence="17">Uncharacterized protein</fullName>
    </submittedName>
</protein>
<dbReference type="GO" id="GO:0030076">
    <property type="term" value="C:light-harvesting complex"/>
    <property type="evidence" value="ECO:0007669"/>
    <property type="project" value="UniProtKB-KW"/>
</dbReference>
<evidence type="ECO:0000313" key="18">
    <source>
        <dbReference type="Proteomes" id="UP001165160"/>
    </source>
</evidence>
<feature type="binding site" evidence="15">
    <location>
        <position position="76"/>
    </location>
    <ligand>
        <name>chlorophyll a</name>
        <dbReference type="ChEBI" id="CHEBI:58416"/>
        <label>1</label>
    </ligand>
</feature>
<gene>
    <name evidence="17" type="ORF">TrVE_jg6494</name>
</gene>
<accession>A0A9W7ELW3</accession>
<evidence type="ECO:0000256" key="7">
    <source>
        <dbReference type="ARBA" id="ARBA00022640"/>
    </source>
</evidence>
<dbReference type="SUPFAM" id="SSF103511">
    <property type="entry name" value="Chlorophyll a-b binding protein"/>
    <property type="match status" value="1"/>
</dbReference>
<comment type="subcellular location">
    <subcellularLocation>
        <location evidence="2">Plastid</location>
        <location evidence="2">Chloroplast thylakoid membrane</location>
    </subcellularLocation>
</comment>
<comment type="similarity">
    <text evidence="3">Belongs to the fucoxanthin chlorophyll protein family.</text>
</comment>
<evidence type="ECO:0000256" key="2">
    <source>
        <dbReference type="ARBA" id="ARBA00004334"/>
    </source>
</evidence>
<keyword evidence="13" id="KW-0437">Light-harvesting polypeptide</keyword>
<dbReference type="PANTHER" id="PTHR21649">
    <property type="entry name" value="CHLOROPHYLL A/B BINDING PROTEIN"/>
    <property type="match status" value="1"/>
</dbReference>
<dbReference type="AlphaFoldDB" id="A0A9W7ELW3"/>
<evidence type="ECO:0000256" key="8">
    <source>
        <dbReference type="ARBA" id="ARBA00022692"/>
    </source>
</evidence>